<accession>A0A544TUH9</accession>
<sequence>MTSRGWALKLDKKKSVSDLISPDKQMSAFEEAFFSRLRKQTFDLEGLGAEARQKEKRKRPD</sequence>
<reference evidence="1 2" key="1">
    <citation type="submission" date="2019-06" db="EMBL/GenBank/DDBJ databases">
        <title>Psychrobacillus vulpis sp. nov., a new species isolated from feces of a red fox that inhabits in The Tablas de Daimiel Natural Park, Albacete, Spain.</title>
        <authorList>
            <person name="Rodriguez M."/>
            <person name="Reina J.C."/>
            <person name="Bejar V."/>
            <person name="Llamas I."/>
        </authorList>
    </citation>
    <scope>NUCLEOTIDE SEQUENCE [LARGE SCALE GENOMIC DNA]</scope>
    <source>
        <strain evidence="1 2">Z8</strain>
    </source>
</reference>
<dbReference type="AlphaFoldDB" id="A0A544TUH9"/>
<proteinExistence type="predicted"/>
<dbReference type="EMBL" id="VDGI01000003">
    <property type="protein sequence ID" value="TQR21075.1"/>
    <property type="molecule type" value="Genomic_DNA"/>
</dbReference>
<name>A0A544TUH9_9BACI</name>
<comment type="caution">
    <text evidence="1">The sequence shown here is derived from an EMBL/GenBank/DDBJ whole genome shotgun (WGS) entry which is preliminary data.</text>
</comment>
<organism evidence="1 2">
    <name type="scientific">Psychrobacillus vulpis</name>
    <dbReference type="NCBI Taxonomy" id="2325572"/>
    <lineage>
        <taxon>Bacteria</taxon>
        <taxon>Bacillati</taxon>
        <taxon>Bacillota</taxon>
        <taxon>Bacilli</taxon>
        <taxon>Bacillales</taxon>
        <taxon>Bacillaceae</taxon>
        <taxon>Psychrobacillus</taxon>
    </lineage>
</organism>
<dbReference type="Proteomes" id="UP000316626">
    <property type="component" value="Unassembled WGS sequence"/>
</dbReference>
<protein>
    <submittedName>
        <fullName evidence="1">Uncharacterized protein</fullName>
    </submittedName>
</protein>
<evidence type="ECO:0000313" key="2">
    <source>
        <dbReference type="Proteomes" id="UP000316626"/>
    </source>
</evidence>
<evidence type="ECO:0000313" key="1">
    <source>
        <dbReference type="EMBL" id="TQR21075.1"/>
    </source>
</evidence>
<keyword evidence="2" id="KW-1185">Reference proteome</keyword>
<gene>
    <name evidence="1" type="ORF">FG384_05630</name>
</gene>